<feature type="repeat" description="TPR" evidence="1">
    <location>
        <begin position="75"/>
        <end position="108"/>
    </location>
</feature>
<dbReference type="InterPro" id="IPR019734">
    <property type="entry name" value="TPR_rpt"/>
</dbReference>
<dbReference type="Gene3D" id="1.25.40.10">
    <property type="entry name" value="Tetratricopeptide repeat domain"/>
    <property type="match status" value="1"/>
</dbReference>
<comment type="caution">
    <text evidence="4">The sequence shown here is derived from an EMBL/GenBank/DDBJ whole genome shotgun (WGS) entry which is preliminary data.</text>
</comment>
<name>A0A937X776_UNCEI</name>
<keyword evidence="2" id="KW-0812">Transmembrane</keyword>
<dbReference type="Pfam" id="PF01476">
    <property type="entry name" value="LysM"/>
    <property type="match status" value="1"/>
</dbReference>
<feature type="domain" description="LysM" evidence="3">
    <location>
        <begin position="250"/>
        <end position="299"/>
    </location>
</feature>
<proteinExistence type="predicted"/>
<reference evidence="4" key="1">
    <citation type="submission" date="2019-03" db="EMBL/GenBank/DDBJ databases">
        <title>Lake Tanganyika Metagenome-Assembled Genomes (MAGs).</title>
        <authorList>
            <person name="Tran P."/>
        </authorList>
    </citation>
    <scope>NUCLEOTIDE SEQUENCE</scope>
    <source>
        <strain evidence="4">M_DeepCast_400m_m2_100</strain>
    </source>
</reference>
<evidence type="ECO:0000256" key="2">
    <source>
        <dbReference type="SAM" id="Phobius"/>
    </source>
</evidence>
<dbReference type="EMBL" id="VGIY01000078">
    <property type="protein sequence ID" value="MBM3317123.1"/>
    <property type="molecule type" value="Genomic_DNA"/>
</dbReference>
<dbReference type="PROSITE" id="PS51782">
    <property type="entry name" value="LYSM"/>
    <property type="match status" value="1"/>
</dbReference>
<keyword evidence="1" id="KW-0802">TPR repeat</keyword>
<dbReference type="SUPFAM" id="SSF48452">
    <property type="entry name" value="TPR-like"/>
    <property type="match status" value="1"/>
</dbReference>
<keyword evidence="2" id="KW-0472">Membrane</keyword>
<evidence type="ECO:0000313" key="5">
    <source>
        <dbReference type="Proteomes" id="UP000748308"/>
    </source>
</evidence>
<organism evidence="4 5">
    <name type="scientific">Eiseniibacteriota bacterium</name>
    <dbReference type="NCBI Taxonomy" id="2212470"/>
    <lineage>
        <taxon>Bacteria</taxon>
        <taxon>Candidatus Eiseniibacteriota</taxon>
    </lineage>
</organism>
<gene>
    <name evidence="4" type="ORF">FJY75_04640</name>
</gene>
<feature type="transmembrane region" description="Helical" evidence="2">
    <location>
        <begin position="145"/>
        <end position="164"/>
    </location>
</feature>
<dbReference type="InterPro" id="IPR036779">
    <property type="entry name" value="LysM_dom_sf"/>
</dbReference>
<dbReference type="AlphaFoldDB" id="A0A937X776"/>
<dbReference type="Pfam" id="PF14559">
    <property type="entry name" value="TPR_19"/>
    <property type="match status" value="1"/>
</dbReference>
<dbReference type="InterPro" id="IPR018392">
    <property type="entry name" value="LysM"/>
</dbReference>
<dbReference type="PROSITE" id="PS50005">
    <property type="entry name" value="TPR"/>
    <property type="match status" value="1"/>
</dbReference>
<dbReference type="CDD" id="cd00118">
    <property type="entry name" value="LysM"/>
    <property type="match status" value="1"/>
</dbReference>
<protein>
    <submittedName>
        <fullName evidence="4">Tetratricopeptide repeat protein</fullName>
    </submittedName>
</protein>
<sequence length="307" mass="32933">MTIVCPVSGTANEIEEIEAHQGRCKQCGTDLRPLARINELLQSYCDEGRRLLAGGDVAGALERLTVAASAEPGSADIRVTLAQAYLQAGLDNAARAHLDRALELAPDRPDIVHARTHALRVQADREAAHREGEVRTRRRLKLMRLMLVPAFALGVVAFALAFSVTRSRADRPESIARVQQRLETHAATSALGLRVSEADGTLRVTGCVPSEVHVDLVRSLVASGSGRPVDISGLQICEPPPATAAPPPRPNYRVRSGDSLWRIAQRKYGRGGLWPEIEKANAARLGGSSGLAVGDSLVLPVITVQPR</sequence>
<dbReference type="Proteomes" id="UP000748308">
    <property type="component" value="Unassembled WGS sequence"/>
</dbReference>
<accession>A0A937X776</accession>
<keyword evidence="2" id="KW-1133">Transmembrane helix</keyword>
<dbReference type="InterPro" id="IPR011990">
    <property type="entry name" value="TPR-like_helical_dom_sf"/>
</dbReference>
<evidence type="ECO:0000313" key="4">
    <source>
        <dbReference type="EMBL" id="MBM3317123.1"/>
    </source>
</evidence>
<evidence type="ECO:0000256" key="1">
    <source>
        <dbReference type="PROSITE-ProRule" id="PRU00339"/>
    </source>
</evidence>
<dbReference type="Gene3D" id="3.10.350.10">
    <property type="entry name" value="LysM domain"/>
    <property type="match status" value="1"/>
</dbReference>
<evidence type="ECO:0000259" key="3">
    <source>
        <dbReference type="PROSITE" id="PS51782"/>
    </source>
</evidence>